<name>A0A5C4YCR9_9DEIO</name>
<sequence>MPEGRPDRPQPIALNRYDLQGQLARLRGDTPLAEHGRDSLTLVRDAGFTLLLVVLKAGKGMPNHTAPGPISVLVLDGRVAFTAQDTRLELGPHELATLPVRVPHEVTALEDSAVLITIAEPVTHTNPVGLESERQGAGGASSRQD</sequence>
<dbReference type="Gene3D" id="2.60.120.10">
    <property type="entry name" value="Jelly Rolls"/>
    <property type="match status" value="1"/>
</dbReference>
<dbReference type="EMBL" id="JACHEW010000002">
    <property type="protein sequence ID" value="MBB6015382.1"/>
    <property type="molecule type" value="Genomic_DNA"/>
</dbReference>
<comment type="caution">
    <text evidence="3">The sequence shown here is derived from an EMBL/GenBank/DDBJ whole genome shotgun (WGS) entry which is preliminary data.</text>
</comment>
<dbReference type="InterPro" id="IPR014710">
    <property type="entry name" value="RmlC-like_jellyroll"/>
</dbReference>
<dbReference type="AlphaFoldDB" id="A0A5C4YCR9"/>
<accession>A0A5C4YCR9</accession>
<protein>
    <submittedName>
        <fullName evidence="2">Quercetin dioxygenase-like cupin family protein</fullName>
    </submittedName>
</protein>
<keyword evidence="5" id="KW-1185">Reference proteome</keyword>
<reference evidence="2 5" key="2">
    <citation type="submission" date="2020-08" db="EMBL/GenBank/DDBJ databases">
        <title>Genomic Encyclopedia of Type Strains, Phase IV (KMG-IV): sequencing the most valuable type-strain genomes for metagenomic binning, comparative biology and taxonomic classification.</title>
        <authorList>
            <person name="Goeker M."/>
        </authorList>
    </citation>
    <scope>NUCLEOTIDE SEQUENCE [LARGE SCALE GENOMIC DNA]</scope>
    <source>
        <strain evidence="2 5">DSM 12027</strain>
    </source>
</reference>
<evidence type="ECO:0000313" key="3">
    <source>
        <dbReference type="EMBL" id="TNM72929.1"/>
    </source>
</evidence>
<evidence type="ECO:0000313" key="2">
    <source>
        <dbReference type="EMBL" id="MBB6015382.1"/>
    </source>
</evidence>
<evidence type="ECO:0000313" key="4">
    <source>
        <dbReference type="Proteomes" id="UP000313988"/>
    </source>
</evidence>
<dbReference type="SUPFAM" id="SSF51182">
    <property type="entry name" value="RmlC-like cupins"/>
    <property type="match status" value="1"/>
</dbReference>
<dbReference type="InterPro" id="IPR011051">
    <property type="entry name" value="RmlC_Cupin_sf"/>
</dbReference>
<evidence type="ECO:0000313" key="5">
    <source>
        <dbReference type="Proteomes" id="UP000629870"/>
    </source>
</evidence>
<reference evidence="3 4" key="1">
    <citation type="submission" date="2019-06" db="EMBL/GenBank/DDBJ databases">
        <title>Genome sequence of Deinococcus radiopugnans ATCC 19172.</title>
        <authorList>
            <person name="Maclea K.S."/>
            <person name="Maynard C.R."/>
        </authorList>
    </citation>
    <scope>NUCLEOTIDE SEQUENCE [LARGE SCALE GENOMIC DNA]</scope>
    <source>
        <strain evidence="3 4">ATCC 19172</strain>
    </source>
</reference>
<dbReference type="EMBL" id="VDMO01000001">
    <property type="protein sequence ID" value="TNM72929.1"/>
    <property type="molecule type" value="Genomic_DNA"/>
</dbReference>
<feature type="region of interest" description="Disordered" evidence="1">
    <location>
        <begin position="126"/>
        <end position="145"/>
    </location>
</feature>
<organism evidence="3 4">
    <name type="scientific">Deinococcus radiopugnans ATCC 19172</name>
    <dbReference type="NCBI Taxonomy" id="585398"/>
    <lineage>
        <taxon>Bacteria</taxon>
        <taxon>Thermotogati</taxon>
        <taxon>Deinococcota</taxon>
        <taxon>Deinococci</taxon>
        <taxon>Deinococcales</taxon>
        <taxon>Deinococcaceae</taxon>
        <taxon>Deinococcus</taxon>
    </lineage>
</organism>
<proteinExistence type="predicted"/>
<dbReference type="Proteomes" id="UP000629870">
    <property type="component" value="Unassembled WGS sequence"/>
</dbReference>
<evidence type="ECO:0000256" key="1">
    <source>
        <dbReference type="SAM" id="MobiDB-lite"/>
    </source>
</evidence>
<dbReference type="CDD" id="cd02230">
    <property type="entry name" value="cupin_HP0902-like"/>
    <property type="match status" value="1"/>
</dbReference>
<dbReference type="OrthoDB" id="5243866at2"/>
<gene>
    <name evidence="3" type="ORF">FHR04_00415</name>
    <name evidence="2" type="ORF">HNQ04_000611</name>
</gene>
<dbReference type="RefSeq" id="WP_139399826.1">
    <property type="nucleotide sequence ID" value="NZ_JACHEW010000002.1"/>
</dbReference>
<dbReference type="Proteomes" id="UP000313988">
    <property type="component" value="Unassembled WGS sequence"/>
</dbReference>